<gene>
    <name evidence="4" type="ORF">KTT_07580</name>
</gene>
<reference evidence="5" key="1">
    <citation type="submission" date="2018-12" db="EMBL/GenBank/DDBJ databases">
        <title>Tengunoibacter tsumagoiensis gen. nov., sp. nov., Dictyobacter kobayashii sp. nov., D. alpinus sp. nov., and D. joshuensis sp. nov. and description of Dictyobacteraceae fam. nov. within the order Ktedonobacterales isolated from Tengu-no-mugimeshi.</title>
        <authorList>
            <person name="Wang C.M."/>
            <person name="Zheng Y."/>
            <person name="Sakai Y."/>
            <person name="Toyoda A."/>
            <person name="Minakuchi Y."/>
            <person name="Abe K."/>
            <person name="Yokota A."/>
            <person name="Yabe S."/>
        </authorList>
    </citation>
    <scope>NUCLEOTIDE SEQUENCE [LARGE SCALE GENOMIC DNA]</scope>
    <source>
        <strain evidence="5">Uno3</strain>
    </source>
</reference>
<evidence type="ECO:0000256" key="1">
    <source>
        <dbReference type="ARBA" id="ARBA00022553"/>
    </source>
</evidence>
<name>A0A401ZVG4_9CHLR</name>
<dbReference type="AlphaFoldDB" id="A0A401ZVG4"/>
<evidence type="ECO:0000259" key="3">
    <source>
        <dbReference type="PROSITE" id="PS50110"/>
    </source>
</evidence>
<proteinExistence type="predicted"/>
<dbReference type="PROSITE" id="PS50110">
    <property type="entry name" value="RESPONSE_REGULATORY"/>
    <property type="match status" value="1"/>
</dbReference>
<feature type="modified residue" description="4-aspartylphosphate" evidence="2">
    <location>
        <position position="66"/>
    </location>
</feature>
<evidence type="ECO:0000313" key="5">
    <source>
        <dbReference type="Proteomes" id="UP000287352"/>
    </source>
</evidence>
<dbReference type="SUPFAM" id="SSF52172">
    <property type="entry name" value="CheY-like"/>
    <property type="match status" value="1"/>
</dbReference>
<comment type="caution">
    <text evidence="4">The sequence shown here is derived from an EMBL/GenBank/DDBJ whole genome shotgun (WGS) entry which is preliminary data.</text>
</comment>
<keyword evidence="5" id="KW-1185">Reference proteome</keyword>
<dbReference type="SMART" id="SM00448">
    <property type="entry name" value="REC"/>
    <property type="match status" value="1"/>
</dbReference>
<dbReference type="InterPro" id="IPR011006">
    <property type="entry name" value="CheY-like_superfamily"/>
</dbReference>
<dbReference type="InterPro" id="IPR050595">
    <property type="entry name" value="Bact_response_regulator"/>
</dbReference>
<feature type="domain" description="Response regulatory" evidence="3">
    <location>
        <begin position="16"/>
        <end position="129"/>
    </location>
</feature>
<dbReference type="InterPro" id="IPR001789">
    <property type="entry name" value="Sig_transdc_resp-reg_receiver"/>
</dbReference>
<dbReference type="PANTHER" id="PTHR44591">
    <property type="entry name" value="STRESS RESPONSE REGULATOR PROTEIN 1"/>
    <property type="match status" value="1"/>
</dbReference>
<dbReference type="EMBL" id="BIFR01000001">
    <property type="protein sequence ID" value="GCE10899.1"/>
    <property type="molecule type" value="Genomic_DNA"/>
</dbReference>
<dbReference type="PANTHER" id="PTHR44591:SF3">
    <property type="entry name" value="RESPONSE REGULATORY DOMAIN-CONTAINING PROTEIN"/>
    <property type="match status" value="1"/>
</dbReference>
<organism evidence="4 5">
    <name type="scientific">Tengunoibacter tsumagoiensis</name>
    <dbReference type="NCBI Taxonomy" id="2014871"/>
    <lineage>
        <taxon>Bacteria</taxon>
        <taxon>Bacillati</taxon>
        <taxon>Chloroflexota</taxon>
        <taxon>Ktedonobacteria</taxon>
        <taxon>Ktedonobacterales</taxon>
        <taxon>Dictyobacteraceae</taxon>
        <taxon>Tengunoibacter</taxon>
    </lineage>
</organism>
<dbReference type="Proteomes" id="UP000287352">
    <property type="component" value="Unassembled WGS sequence"/>
</dbReference>
<sequence length="136" mass="14872">MGIGTGDVMNGQEQKIVLIVEDDEAIGEVMSIAITQETSYRPLLVASGAEARQVLKMHKPCLIVLDYILSDINGLDLYDQLLAEGALVEIDVLLVSAGMHDEEAEKRGIALLEKPFDLDDFIHHVESSCSSFAMCH</sequence>
<keyword evidence="1 2" id="KW-0597">Phosphoprotein</keyword>
<dbReference type="GO" id="GO:0000160">
    <property type="term" value="P:phosphorelay signal transduction system"/>
    <property type="evidence" value="ECO:0007669"/>
    <property type="project" value="InterPro"/>
</dbReference>
<dbReference type="Pfam" id="PF00072">
    <property type="entry name" value="Response_reg"/>
    <property type="match status" value="1"/>
</dbReference>
<accession>A0A401ZVG4</accession>
<evidence type="ECO:0000313" key="4">
    <source>
        <dbReference type="EMBL" id="GCE10899.1"/>
    </source>
</evidence>
<evidence type="ECO:0000256" key="2">
    <source>
        <dbReference type="PROSITE-ProRule" id="PRU00169"/>
    </source>
</evidence>
<dbReference type="Gene3D" id="3.40.50.2300">
    <property type="match status" value="1"/>
</dbReference>
<protein>
    <recommendedName>
        <fullName evidence="3">Response regulatory domain-containing protein</fullName>
    </recommendedName>
</protein>